<name>A0AAP9MUP7_PSEPU</name>
<accession>A0AAP9MUP7</accession>
<protein>
    <submittedName>
        <fullName evidence="1">Uncharacterized protein</fullName>
    </submittedName>
</protein>
<gene>
    <name evidence="1" type="ORF">A3L25_001895</name>
</gene>
<reference evidence="1 2" key="2">
    <citation type="submission" date="2020-04" db="EMBL/GenBank/DDBJ databases">
        <title>Complete genome sequence of Pseudomonas putida strain JQ581.</title>
        <authorList>
            <person name="Mu Y."/>
        </authorList>
    </citation>
    <scope>NUCLEOTIDE SEQUENCE [LARGE SCALE GENOMIC DNA]</scope>
    <source>
        <strain evidence="1 2">JQ581</strain>
    </source>
</reference>
<dbReference type="AlphaFoldDB" id="A0AAP9MUP7"/>
<evidence type="ECO:0000313" key="2">
    <source>
        <dbReference type="Proteomes" id="UP000076857"/>
    </source>
</evidence>
<evidence type="ECO:0000313" key="1">
    <source>
        <dbReference type="EMBL" id="QJQ08227.1"/>
    </source>
</evidence>
<organism evidence="1 2">
    <name type="scientific">Pseudomonas putida</name>
    <name type="common">Arthrobacter siderocapsulatus</name>
    <dbReference type="NCBI Taxonomy" id="303"/>
    <lineage>
        <taxon>Bacteria</taxon>
        <taxon>Pseudomonadati</taxon>
        <taxon>Pseudomonadota</taxon>
        <taxon>Gammaproteobacteria</taxon>
        <taxon>Pseudomonadales</taxon>
        <taxon>Pseudomonadaceae</taxon>
        <taxon>Pseudomonas</taxon>
    </lineage>
</organism>
<dbReference type="RefSeq" id="WP_063423987.1">
    <property type="nucleotide sequence ID" value="NZ_CP050951.1"/>
</dbReference>
<dbReference type="Proteomes" id="UP000076857">
    <property type="component" value="Chromosome"/>
</dbReference>
<dbReference type="EMBL" id="CP050951">
    <property type="protein sequence ID" value="QJQ08227.1"/>
    <property type="molecule type" value="Genomic_DNA"/>
</dbReference>
<reference evidence="1 2" key="1">
    <citation type="submission" date="2016-04" db="EMBL/GenBank/DDBJ databases">
        <authorList>
            <person name="Qiu J."/>
        </authorList>
    </citation>
    <scope>NUCLEOTIDE SEQUENCE [LARGE SCALE GENOMIC DNA]</scope>
    <source>
        <strain evidence="1 2">JQ581</strain>
    </source>
</reference>
<proteinExistence type="predicted"/>
<sequence length="87" mass="10104">MAEFDWKKFQFITEVQTALMANAINVSRHDEEGKERDHYSGTGLLIHMDDAFYAAERIPKDLSAHEAACQFYGGCKGEDWPRWAMRY</sequence>